<dbReference type="Proteomes" id="UP000198815">
    <property type="component" value="Unassembled WGS sequence"/>
</dbReference>
<evidence type="ECO:0000313" key="2">
    <source>
        <dbReference type="Proteomes" id="UP000198815"/>
    </source>
</evidence>
<dbReference type="EMBL" id="FOGZ01000024">
    <property type="protein sequence ID" value="SER97516.1"/>
    <property type="molecule type" value="Genomic_DNA"/>
</dbReference>
<accession>A0A1H9TK45</accession>
<sequence>MPFRVLSPASASGCRIITWKQPVDLAYGAWVSVYVKEPGSLVARATDVGWWVTGTDDPIAAGAWSLSWDGNHAHLAVWNQNNSTQRGTAACVGDIWCVGPEHLYRLIARTLPAPVQSVRFNC</sequence>
<reference evidence="1 2" key="1">
    <citation type="submission" date="2016-10" db="EMBL/GenBank/DDBJ databases">
        <authorList>
            <person name="de Groot N.N."/>
        </authorList>
    </citation>
    <scope>NUCLEOTIDE SEQUENCE [LARGE SCALE GENOMIC DNA]</scope>
    <source>
        <strain evidence="1 2">DSM 16859</strain>
    </source>
</reference>
<protein>
    <submittedName>
        <fullName evidence="1">Uncharacterized protein</fullName>
    </submittedName>
</protein>
<organism evidence="1 2">
    <name type="scientific">Propionibacterium cyclohexanicum</name>
    <dbReference type="NCBI Taxonomy" id="64702"/>
    <lineage>
        <taxon>Bacteria</taxon>
        <taxon>Bacillati</taxon>
        <taxon>Actinomycetota</taxon>
        <taxon>Actinomycetes</taxon>
        <taxon>Propionibacteriales</taxon>
        <taxon>Propionibacteriaceae</taxon>
        <taxon>Propionibacterium</taxon>
    </lineage>
</organism>
<keyword evidence="2" id="KW-1185">Reference proteome</keyword>
<name>A0A1H9TK45_9ACTN</name>
<proteinExistence type="predicted"/>
<evidence type="ECO:0000313" key="1">
    <source>
        <dbReference type="EMBL" id="SER97516.1"/>
    </source>
</evidence>
<gene>
    <name evidence="1" type="ORF">SAMN05443377_12419</name>
</gene>
<dbReference type="STRING" id="64702.SAMN05443377_12419"/>
<dbReference type="AlphaFoldDB" id="A0A1H9TK45"/>